<dbReference type="HOGENOM" id="CLU_016043_8_0_7"/>
<organism evidence="6 7">
    <name type="scientific">Pseudodesulfovibrio piezophilus (strain DSM 21447 / JCM 15486 / C1TLV30)</name>
    <name type="common">Desulfovibrio piezophilus</name>
    <dbReference type="NCBI Taxonomy" id="1322246"/>
    <lineage>
        <taxon>Bacteria</taxon>
        <taxon>Pseudomonadati</taxon>
        <taxon>Thermodesulfobacteriota</taxon>
        <taxon>Desulfovibrionia</taxon>
        <taxon>Desulfovibrionales</taxon>
        <taxon>Desulfovibrionaceae</taxon>
    </lineage>
</organism>
<dbReference type="Gene3D" id="3.90.1720.10">
    <property type="entry name" value="endopeptidase domain like (from Nostoc punctiforme)"/>
    <property type="match status" value="1"/>
</dbReference>
<evidence type="ECO:0000313" key="7">
    <source>
        <dbReference type="Proteomes" id="UP000011724"/>
    </source>
</evidence>
<sequence>MSRISAQRHKHHTGIFSTACLMLVLLLAGGCAAQKKYTPPGAHQAEVSTASRTVPTKAAPIIRTARSLIGAPYKWGGTSPSTGFDCSGFVYFVFRQHGIRIPRLSWQQFGWGQTVKYTDIRPGDLIFYQVDKGKKGLHVGIVTDRRTFVHSPSSGKRVMESPLLNSYWHKRFLGARRVL</sequence>
<evidence type="ECO:0000256" key="2">
    <source>
        <dbReference type="ARBA" id="ARBA00022670"/>
    </source>
</evidence>
<evidence type="ECO:0000256" key="1">
    <source>
        <dbReference type="ARBA" id="ARBA00007074"/>
    </source>
</evidence>
<dbReference type="PANTHER" id="PTHR47053:SF1">
    <property type="entry name" value="MUREIN DD-ENDOPEPTIDASE MEPH-RELATED"/>
    <property type="match status" value="1"/>
</dbReference>
<proteinExistence type="inferred from homology"/>
<dbReference type="SUPFAM" id="SSF54001">
    <property type="entry name" value="Cysteine proteinases"/>
    <property type="match status" value="1"/>
</dbReference>
<dbReference type="InterPro" id="IPR051202">
    <property type="entry name" value="Peptidase_C40"/>
</dbReference>
<dbReference type="InterPro" id="IPR038765">
    <property type="entry name" value="Papain-like_cys_pep_sf"/>
</dbReference>
<reference evidence="6 7" key="1">
    <citation type="journal article" date="2013" name="PLoS ONE">
        <title>The first genomic and proteomic characterization of a deep-sea sulfate reducer: insights into the piezophilic lifestyle of Desulfovibrio piezophilus.</title>
        <authorList>
            <person name="Pradel N."/>
            <person name="Ji B."/>
            <person name="Gimenez G."/>
            <person name="Talla E."/>
            <person name="Lenoble P."/>
            <person name="Garel M."/>
            <person name="Tamburini C."/>
            <person name="Fourquet P."/>
            <person name="Lebrun R."/>
            <person name="Bertin P."/>
            <person name="Denis Y."/>
            <person name="Pophillat M."/>
            <person name="Barbe V."/>
            <person name="Ollivier B."/>
            <person name="Dolla A."/>
        </authorList>
    </citation>
    <scope>NUCLEOTIDE SEQUENCE [LARGE SCALE GENOMIC DNA]</scope>
    <source>
        <strain evidence="7">DSM 10523 / SB164P1</strain>
    </source>
</reference>
<evidence type="ECO:0000259" key="5">
    <source>
        <dbReference type="PROSITE" id="PS51935"/>
    </source>
</evidence>
<comment type="similarity">
    <text evidence="1">Belongs to the peptidase C40 family.</text>
</comment>
<dbReference type="GO" id="GO:0006508">
    <property type="term" value="P:proteolysis"/>
    <property type="evidence" value="ECO:0007669"/>
    <property type="project" value="UniProtKB-KW"/>
</dbReference>
<dbReference type="eggNOG" id="COG0791">
    <property type="taxonomic scope" value="Bacteria"/>
</dbReference>
<dbReference type="AlphaFoldDB" id="M1WKN1"/>
<gene>
    <name evidence="6" type="ordered locus">BN4_12658</name>
</gene>
<keyword evidence="4" id="KW-0788">Thiol protease</keyword>
<dbReference type="PANTHER" id="PTHR47053">
    <property type="entry name" value="MUREIN DD-ENDOPEPTIDASE MEPH-RELATED"/>
    <property type="match status" value="1"/>
</dbReference>
<dbReference type="EMBL" id="FO203427">
    <property type="protein sequence ID" value="CCH49891.1"/>
    <property type="molecule type" value="Genomic_DNA"/>
</dbReference>
<accession>M1WKN1</accession>
<dbReference type="PROSITE" id="PS51257">
    <property type="entry name" value="PROKAR_LIPOPROTEIN"/>
    <property type="match status" value="1"/>
</dbReference>
<dbReference type="PATRIC" id="fig|879567.3.peg.2849"/>
<dbReference type="KEGG" id="dpi:BN4_12658"/>
<dbReference type="PROSITE" id="PS51935">
    <property type="entry name" value="NLPC_P60"/>
    <property type="match status" value="1"/>
</dbReference>
<evidence type="ECO:0000256" key="3">
    <source>
        <dbReference type="ARBA" id="ARBA00022801"/>
    </source>
</evidence>
<dbReference type="InterPro" id="IPR000064">
    <property type="entry name" value="NLP_P60_dom"/>
</dbReference>
<keyword evidence="3" id="KW-0378">Hydrolase</keyword>
<dbReference type="STRING" id="1322246.BN4_12658"/>
<dbReference type="BioCyc" id="DPIE1322246:BN4_RS13345-MONOMER"/>
<dbReference type="RefSeq" id="WP_015415934.1">
    <property type="nucleotide sequence ID" value="NC_020409.1"/>
</dbReference>
<keyword evidence="2" id="KW-0645">Protease</keyword>
<evidence type="ECO:0000313" key="6">
    <source>
        <dbReference type="EMBL" id="CCH49891.1"/>
    </source>
</evidence>
<protein>
    <submittedName>
        <fullName evidence="6">NLP/P60 protein</fullName>
    </submittedName>
</protein>
<name>M1WKN1_PSEP2</name>
<dbReference type="Proteomes" id="UP000011724">
    <property type="component" value="Chromosome"/>
</dbReference>
<evidence type="ECO:0000256" key="4">
    <source>
        <dbReference type="ARBA" id="ARBA00022807"/>
    </source>
</evidence>
<keyword evidence="7" id="KW-1185">Reference proteome</keyword>
<dbReference type="Pfam" id="PF00877">
    <property type="entry name" value="NLPC_P60"/>
    <property type="match status" value="1"/>
</dbReference>
<reference evidence="7" key="2">
    <citation type="journal article" date="2013" name="Stand. Genomic Sci.">
        <title>Complete genome sequence of Desulfocapsa sulfexigens, a marine deltaproteobacterium specialized in disproportionating inorganic sulfur compounds.</title>
        <authorList>
            <person name="Finster K.W."/>
            <person name="Kjeldsen K.U."/>
            <person name="Kube M."/>
            <person name="Reinhardt R."/>
            <person name="Mussmann M."/>
            <person name="Amann R."/>
            <person name="Schreiber L."/>
        </authorList>
    </citation>
    <scope>NUCLEOTIDE SEQUENCE [LARGE SCALE GENOMIC DNA]</scope>
    <source>
        <strain evidence="7">DSM 10523 / SB164P1</strain>
    </source>
</reference>
<feature type="domain" description="NlpC/P60" evidence="5">
    <location>
        <begin position="55"/>
        <end position="179"/>
    </location>
</feature>
<dbReference type="GO" id="GO:0008234">
    <property type="term" value="F:cysteine-type peptidase activity"/>
    <property type="evidence" value="ECO:0007669"/>
    <property type="project" value="UniProtKB-KW"/>
</dbReference>